<accession>A0A2G8JK34</accession>
<protein>
    <recommendedName>
        <fullName evidence="1">Ig-like domain-containing protein</fullName>
    </recommendedName>
</protein>
<evidence type="ECO:0000259" key="1">
    <source>
        <dbReference type="PROSITE" id="PS50835"/>
    </source>
</evidence>
<evidence type="ECO:0000313" key="2">
    <source>
        <dbReference type="EMBL" id="PIK36090.1"/>
    </source>
</evidence>
<name>A0A2G8JK34_STIJA</name>
<reference evidence="2 3" key="1">
    <citation type="journal article" date="2017" name="PLoS Biol.">
        <title>The sea cucumber genome provides insights into morphological evolution and visceral regeneration.</title>
        <authorList>
            <person name="Zhang X."/>
            <person name="Sun L."/>
            <person name="Yuan J."/>
            <person name="Sun Y."/>
            <person name="Gao Y."/>
            <person name="Zhang L."/>
            <person name="Li S."/>
            <person name="Dai H."/>
            <person name="Hamel J.F."/>
            <person name="Liu C."/>
            <person name="Yu Y."/>
            <person name="Liu S."/>
            <person name="Lin W."/>
            <person name="Guo K."/>
            <person name="Jin S."/>
            <person name="Xu P."/>
            <person name="Storey K.B."/>
            <person name="Huan P."/>
            <person name="Zhang T."/>
            <person name="Zhou Y."/>
            <person name="Zhang J."/>
            <person name="Lin C."/>
            <person name="Li X."/>
            <person name="Xing L."/>
            <person name="Huo D."/>
            <person name="Sun M."/>
            <person name="Wang L."/>
            <person name="Mercier A."/>
            <person name="Li F."/>
            <person name="Yang H."/>
            <person name="Xiang J."/>
        </authorList>
    </citation>
    <scope>NUCLEOTIDE SEQUENCE [LARGE SCALE GENOMIC DNA]</scope>
    <source>
        <strain evidence="2">Shaxun</strain>
        <tissue evidence="2">Muscle</tissue>
    </source>
</reference>
<dbReference type="OrthoDB" id="6410687at2759"/>
<organism evidence="2 3">
    <name type="scientific">Stichopus japonicus</name>
    <name type="common">Sea cucumber</name>
    <dbReference type="NCBI Taxonomy" id="307972"/>
    <lineage>
        <taxon>Eukaryota</taxon>
        <taxon>Metazoa</taxon>
        <taxon>Echinodermata</taxon>
        <taxon>Eleutherozoa</taxon>
        <taxon>Echinozoa</taxon>
        <taxon>Holothuroidea</taxon>
        <taxon>Aspidochirotacea</taxon>
        <taxon>Aspidochirotida</taxon>
        <taxon>Stichopodidae</taxon>
        <taxon>Apostichopus</taxon>
    </lineage>
</organism>
<comment type="caution">
    <text evidence="2">The sequence shown here is derived from an EMBL/GenBank/DDBJ whole genome shotgun (WGS) entry which is preliminary data.</text>
</comment>
<dbReference type="InterPro" id="IPR007110">
    <property type="entry name" value="Ig-like_dom"/>
</dbReference>
<dbReference type="PROSITE" id="PS50835">
    <property type="entry name" value="IG_LIKE"/>
    <property type="match status" value="1"/>
</dbReference>
<feature type="domain" description="Ig-like" evidence="1">
    <location>
        <begin position="49"/>
        <end position="134"/>
    </location>
</feature>
<dbReference type="SUPFAM" id="SSF48726">
    <property type="entry name" value="Immunoglobulin"/>
    <property type="match status" value="1"/>
</dbReference>
<proteinExistence type="predicted"/>
<dbReference type="AlphaFoldDB" id="A0A2G8JK34"/>
<gene>
    <name evidence="2" type="ORF">BSL78_27075</name>
</gene>
<keyword evidence="3" id="KW-1185">Reference proteome</keyword>
<dbReference type="EMBL" id="MRZV01001745">
    <property type="protein sequence ID" value="PIK36090.1"/>
    <property type="molecule type" value="Genomic_DNA"/>
</dbReference>
<dbReference type="Gene3D" id="2.60.40.10">
    <property type="entry name" value="Immunoglobulins"/>
    <property type="match status" value="1"/>
</dbReference>
<dbReference type="InterPro" id="IPR013783">
    <property type="entry name" value="Ig-like_fold"/>
</dbReference>
<evidence type="ECO:0000313" key="3">
    <source>
        <dbReference type="Proteomes" id="UP000230750"/>
    </source>
</evidence>
<dbReference type="Proteomes" id="UP000230750">
    <property type="component" value="Unassembled WGS sequence"/>
</dbReference>
<sequence length="192" mass="21259">MFGSLAFDRKLKDVGTGTLKAKEVSPGNWHTINTLVAQKRKPTYTLCLPEANNGSSTTLSDLGGIAAGTCYFEVKESAFIITWQLEGAPVLRHDSNDYSSKVVGRHTSTIGENGRVAELSIADITFEDSGTYTCAKSYLVEGLPEEYKWILHVQGKPEIEQKNIPVESENDVVAECCLQYSNHHYHPTFSWL</sequence>
<dbReference type="InterPro" id="IPR036179">
    <property type="entry name" value="Ig-like_dom_sf"/>
</dbReference>